<comment type="cofactor">
    <cofactor evidence="1">
        <name>Zn(2+)</name>
        <dbReference type="ChEBI" id="CHEBI:29105"/>
    </cofactor>
</comment>
<evidence type="ECO:0000256" key="4">
    <source>
        <dbReference type="ARBA" id="ARBA00022670"/>
    </source>
</evidence>
<keyword evidence="7" id="KW-0862">Zinc</keyword>
<dbReference type="STRING" id="1798475.A2837_01985"/>
<evidence type="ECO:0000256" key="2">
    <source>
        <dbReference type="ARBA" id="ARBA00004141"/>
    </source>
</evidence>
<comment type="caution">
    <text evidence="13">The sequence shown here is derived from an EMBL/GenBank/DDBJ whole genome shotgun (WGS) entry which is preliminary data.</text>
</comment>
<dbReference type="AlphaFoldDB" id="A0A1F6BZL6"/>
<proteinExistence type="inferred from homology"/>
<evidence type="ECO:0000256" key="10">
    <source>
        <dbReference type="ARBA" id="ARBA00023136"/>
    </source>
</evidence>
<dbReference type="InterPro" id="IPR004387">
    <property type="entry name" value="Pept_M50_Zn"/>
</dbReference>
<organism evidence="13 14">
    <name type="scientific">Candidatus Kaiserbacteria bacterium RIFCSPHIGHO2_01_FULL_46_22</name>
    <dbReference type="NCBI Taxonomy" id="1798475"/>
    <lineage>
        <taxon>Bacteria</taxon>
        <taxon>Candidatus Kaiseribacteriota</taxon>
    </lineage>
</organism>
<dbReference type="Gene3D" id="2.30.42.10">
    <property type="match status" value="1"/>
</dbReference>
<evidence type="ECO:0000256" key="8">
    <source>
        <dbReference type="ARBA" id="ARBA00022989"/>
    </source>
</evidence>
<evidence type="ECO:0000256" key="7">
    <source>
        <dbReference type="ARBA" id="ARBA00022833"/>
    </source>
</evidence>
<name>A0A1F6BZL6_9BACT</name>
<evidence type="ECO:0000256" key="6">
    <source>
        <dbReference type="ARBA" id="ARBA00022801"/>
    </source>
</evidence>
<gene>
    <name evidence="13" type="ORF">A2837_01985</name>
</gene>
<sequence>MNVTLFLAVLFVLILVHELGHFLTAKWTKMKVEEFAIGFPPRLFSWRRGETVFSFNLLPIGGFVKILGENGVDEIPAEDKARSFSSRPRLHQAIVLVAGVTMNILTAWLIFFAVGMIGQPTLATPGEPADLTVIEVAKGSPAESAAVPLGASITEVAVDSDVRELHTPADLTEFVTSHQDEEITLTYNYRDEIKTVTLTPSRGLVEGDSERAIIGLSTAPVKVVKEGPLEAATSATVRTWDSLIAITVGIFSLLASAFTFSADLSQVAGPIGIASLVGDAAEFGIVSLLVFTAMISLNLAVINLLPIPALDGGRLLFVVAEAILRRPLDPVWMSRVNFVGFSLLIILMIAVTYNDIVKLV</sequence>
<keyword evidence="9" id="KW-0482">Metalloprotease</keyword>
<protein>
    <recommendedName>
        <fullName evidence="12">Peptidase M50 domain-containing protein</fullName>
    </recommendedName>
</protein>
<keyword evidence="4" id="KW-0645">Protease</keyword>
<feature type="transmembrane region" description="Helical" evidence="11">
    <location>
        <begin position="335"/>
        <end position="353"/>
    </location>
</feature>
<comment type="subcellular location">
    <subcellularLocation>
        <location evidence="2">Membrane</location>
        <topology evidence="2">Multi-pass membrane protein</topology>
    </subcellularLocation>
</comment>
<feature type="transmembrane region" description="Helical" evidence="11">
    <location>
        <begin position="283"/>
        <end position="305"/>
    </location>
</feature>
<dbReference type="EMBL" id="MFKO01000002">
    <property type="protein sequence ID" value="OGG41957.1"/>
    <property type="molecule type" value="Genomic_DNA"/>
</dbReference>
<comment type="similarity">
    <text evidence="3">Belongs to the peptidase M50B family.</text>
</comment>
<dbReference type="GO" id="GO:0004222">
    <property type="term" value="F:metalloendopeptidase activity"/>
    <property type="evidence" value="ECO:0007669"/>
    <property type="project" value="InterPro"/>
</dbReference>
<feature type="transmembrane region" description="Helical" evidence="11">
    <location>
        <begin position="243"/>
        <end position="263"/>
    </location>
</feature>
<evidence type="ECO:0000313" key="14">
    <source>
        <dbReference type="Proteomes" id="UP000176322"/>
    </source>
</evidence>
<feature type="domain" description="Peptidase M50" evidence="12">
    <location>
        <begin position="6"/>
        <end position="347"/>
    </location>
</feature>
<evidence type="ECO:0000256" key="3">
    <source>
        <dbReference type="ARBA" id="ARBA00007931"/>
    </source>
</evidence>
<dbReference type="Pfam" id="PF02163">
    <property type="entry name" value="Peptidase_M50"/>
    <property type="match status" value="1"/>
</dbReference>
<feature type="transmembrane region" description="Helical" evidence="11">
    <location>
        <begin position="93"/>
        <end position="114"/>
    </location>
</feature>
<dbReference type="GO" id="GO:0016020">
    <property type="term" value="C:membrane"/>
    <property type="evidence" value="ECO:0007669"/>
    <property type="project" value="UniProtKB-SubCell"/>
</dbReference>
<evidence type="ECO:0000256" key="5">
    <source>
        <dbReference type="ARBA" id="ARBA00022692"/>
    </source>
</evidence>
<dbReference type="CDD" id="cd06163">
    <property type="entry name" value="S2P-M50_PDZ_RseP-like"/>
    <property type="match status" value="1"/>
</dbReference>
<dbReference type="Proteomes" id="UP000176322">
    <property type="component" value="Unassembled WGS sequence"/>
</dbReference>
<dbReference type="GO" id="GO:0006508">
    <property type="term" value="P:proteolysis"/>
    <property type="evidence" value="ECO:0007669"/>
    <property type="project" value="UniProtKB-KW"/>
</dbReference>
<evidence type="ECO:0000256" key="1">
    <source>
        <dbReference type="ARBA" id="ARBA00001947"/>
    </source>
</evidence>
<evidence type="ECO:0000256" key="11">
    <source>
        <dbReference type="SAM" id="Phobius"/>
    </source>
</evidence>
<keyword evidence="10 11" id="KW-0472">Membrane</keyword>
<accession>A0A1F6BZL6</accession>
<keyword evidence="5 11" id="KW-0812">Transmembrane</keyword>
<dbReference type="PANTHER" id="PTHR42837">
    <property type="entry name" value="REGULATOR OF SIGMA-E PROTEASE RSEP"/>
    <property type="match status" value="1"/>
</dbReference>
<evidence type="ECO:0000256" key="9">
    <source>
        <dbReference type="ARBA" id="ARBA00023049"/>
    </source>
</evidence>
<evidence type="ECO:0000259" key="12">
    <source>
        <dbReference type="Pfam" id="PF02163"/>
    </source>
</evidence>
<reference evidence="13 14" key="1">
    <citation type="journal article" date="2016" name="Nat. Commun.">
        <title>Thousands of microbial genomes shed light on interconnected biogeochemical processes in an aquifer system.</title>
        <authorList>
            <person name="Anantharaman K."/>
            <person name="Brown C.T."/>
            <person name="Hug L.A."/>
            <person name="Sharon I."/>
            <person name="Castelle C.J."/>
            <person name="Probst A.J."/>
            <person name="Thomas B.C."/>
            <person name="Singh A."/>
            <person name="Wilkins M.J."/>
            <person name="Karaoz U."/>
            <person name="Brodie E.L."/>
            <person name="Williams K.H."/>
            <person name="Hubbard S.S."/>
            <person name="Banfield J.F."/>
        </authorList>
    </citation>
    <scope>NUCLEOTIDE SEQUENCE [LARGE SCALE GENOMIC DNA]</scope>
</reference>
<dbReference type="InterPro" id="IPR008915">
    <property type="entry name" value="Peptidase_M50"/>
</dbReference>
<keyword evidence="6" id="KW-0378">Hydrolase</keyword>
<dbReference type="InterPro" id="IPR036034">
    <property type="entry name" value="PDZ_sf"/>
</dbReference>
<dbReference type="PANTHER" id="PTHR42837:SF2">
    <property type="entry name" value="MEMBRANE METALLOPROTEASE ARASP2, CHLOROPLASTIC-RELATED"/>
    <property type="match status" value="1"/>
</dbReference>
<evidence type="ECO:0000313" key="13">
    <source>
        <dbReference type="EMBL" id="OGG41957.1"/>
    </source>
</evidence>
<keyword evidence="8 11" id="KW-1133">Transmembrane helix</keyword>